<evidence type="ECO:0000313" key="2">
    <source>
        <dbReference type="EMBL" id="MEM5451114.1"/>
    </source>
</evidence>
<evidence type="ECO:0000313" key="3">
    <source>
        <dbReference type="Proteomes" id="UP001390669"/>
    </source>
</evidence>
<dbReference type="GO" id="GO:0016787">
    <property type="term" value="F:hydrolase activity"/>
    <property type="evidence" value="ECO:0007669"/>
    <property type="project" value="UniProtKB-KW"/>
</dbReference>
<dbReference type="Proteomes" id="UP001390669">
    <property type="component" value="Unassembled WGS sequence"/>
</dbReference>
<name>A0ABU9SID9_9BURK</name>
<keyword evidence="2" id="KW-0378">Hydrolase</keyword>
<dbReference type="InterPro" id="IPR006175">
    <property type="entry name" value="YjgF/YER057c/UK114"/>
</dbReference>
<dbReference type="Pfam" id="PF01042">
    <property type="entry name" value="Ribonuc_L-PSP"/>
    <property type="match status" value="1"/>
</dbReference>
<dbReference type="EC" id="3.5.-.-" evidence="2"/>
<dbReference type="PANTHER" id="PTHR11803">
    <property type="entry name" value="2-IMINOBUTANOATE/2-IMINOPROPANOATE DEAMINASE RIDA"/>
    <property type="match status" value="1"/>
</dbReference>
<dbReference type="PANTHER" id="PTHR11803:SF58">
    <property type="entry name" value="PROTEIN HMF1-RELATED"/>
    <property type="match status" value="1"/>
</dbReference>
<comment type="caution">
    <text evidence="2">The sequence shown here is derived from an EMBL/GenBank/DDBJ whole genome shotgun (WGS) entry which is preliminary data.</text>
</comment>
<accession>A0ABU9SID9</accession>
<organism evidence="2 3">
    <name type="scientific">Paraburkholderia guartelaensis</name>
    <dbReference type="NCBI Taxonomy" id="2546446"/>
    <lineage>
        <taxon>Bacteria</taxon>
        <taxon>Pseudomonadati</taxon>
        <taxon>Pseudomonadota</taxon>
        <taxon>Betaproteobacteria</taxon>
        <taxon>Burkholderiales</taxon>
        <taxon>Burkholderiaceae</taxon>
        <taxon>Paraburkholderia</taxon>
    </lineage>
</organism>
<keyword evidence="3" id="KW-1185">Reference proteome</keyword>
<dbReference type="RefSeq" id="WP_069266437.1">
    <property type="nucleotide sequence ID" value="NZ_JAYMRW010000013.1"/>
</dbReference>
<dbReference type="EMBL" id="JAYMRW010000013">
    <property type="protein sequence ID" value="MEM5451114.1"/>
    <property type="molecule type" value="Genomic_DNA"/>
</dbReference>
<proteinExistence type="inferred from homology"/>
<comment type="similarity">
    <text evidence="1">Belongs to the RutC family.</text>
</comment>
<sequence>MATAINPSTVWSPFGAFSMAVVQGDGHIVHLKGQVSLNVNGHVVGRGDIRAQMRQTLENIRDVLGSIGGSMSDIISLVHYATDIDAFMGTGDIRAEFFAAPYPVTTTVQIQRLYHPDLMIEVTAVAEIPRCRFRVPDASAAIVDDSRDAIE</sequence>
<dbReference type="InterPro" id="IPR035959">
    <property type="entry name" value="RutC-like_sf"/>
</dbReference>
<dbReference type="SUPFAM" id="SSF55298">
    <property type="entry name" value="YjgF-like"/>
    <property type="match status" value="1"/>
</dbReference>
<dbReference type="Gene3D" id="3.30.1330.40">
    <property type="entry name" value="RutC-like"/>
    <property type="match status" value="1"/>
</dbReference>
<reference evidence="2 3" key="1">
    <citation type="submission" date="2024-01" db="EMBL/GenBank/DDBJ databases">
        <title>The diversity of rhizobia nodulating Mimosa spp. in eleven states of Brazil covering several biomes is determined by host plant, location, and edaphic factors.</title>
        <authorList>
            <person name="Rouws L."/>
            <person name="Barauna A."/>
            <person name="Beukes C."/>
            <person name="De Faria S.M."/>
            <person name="Gross E."/>
            <person name="Dos Reis Junior F.B."/>
            <person name="Simon M."/>
            <person name="Maluk M."/>
            <person name="Odee D.W."/>
            <person name="Kenicer G."/>
            <person name="Young J.P.W."/>
            <person name="Reis V.M."/>
            <person name="Zilli J."/>
            <person name="James E.K."/>
        </authorList>
    </citation>
    <scope>NUCLEOTIDE SEQUENCE [LARGE SCALE GENOMIC DNA]</scope>
    <source>
        <strain evidence="2 3">JPY164</strain>
    </source>
</reference>
<dbReference type="CDD" id="cd00448">
    <property type="entry name" value="YjgF_YER057c_UK114_family"/>
    <property type="match status" value="1"/>
</dbReference>
<protein>
    <submittedName>
        <fullName evidence="2">RidA family protein</fullName>
        <ecNumber evidence="2">3.5.-.-</ecNumber>
    </submittedName>
</protein>
<evidence type="ECO:0000256" key="1">
    <source>
        <dbReference type="ARBA" id="ARBA00010552"/>
    </source>
</evidence>
<gene>
    <name evidence="2" type="ORF">VSR33_26895</name>
</gene>